<dbReference type="Pfam" id="PF07715">
    <property type="entry name" value="Plug"/>
    <property type="match status" value="1"/>
</dbReference>
<comment type="subcellular location">
    <subcellularLocation>
        <location evidence="1 10">Cell outer membrane</location>
        <topology evidence="1 10">Multi-pass membrane protein</topology>
    </subcellularLocation>
</comment>
<dbReference type="AlphaFoldDB" id="W2C947"/>
<dbReference type="InterPro" id="IPR012910">
    <property type="entry name" value="Plug_dom"/>
</dbReference>
<dbReference type="PROSITE" id="PS52016">
    <property type="entry name" value="TONB_DEPENDENT_REC_3"/>
    <property type="match status" value="1"/>
</dbReference>
<keyword evidence="5 12" id="KW-0732">Signal</keyword>
<accession>W2C947</accession>
<dbReference type="InterPro" id="IPR000531">
    <property type="entry name" value="Beta-barrel_TonB"/>
</dbReference>
<sequence>MMKMNSGLRLLMGALAGLLSASGFAQKNDSIWKSVALQNVEVTGTDMRHVRNSSLNAIAVDVRRLHNTNLDIAGILNRVSGVKVRQDGGVGSATTINLNGFTGKHVKIFLDGVPMDGSASSFNINNIPAGLARSIEVYKGVVPVEYGADALGGAINIVTDKSRRTFLDASYSYGSFNTHRTSVSAGLTEANGFTATINAYQNYSDNDYRVKTQNTDLQTMAISSDEQWFRRFHDRYHNEAVMVQAGFVDRVWADRLMLGLTYSREYADVQNANLMKIVFGAKHRRAEGWTPRLIYAKRNLFVRNLDLNLSAKYDVVTTNNVDTAARTYNWEGHFISKPTQGEGIATIAEYRGRTGVVVTGLKYRWGGHHFVSLNHTYSNYMRQTTDNAANAVQQTAATFMRRKNVKHIFGAQYKFMPNEHWNALLMLKHYDTHVRGPVNVSQVAGRNVYEEQERNSHALGYGLAGTYYINPDFQLKASFEKTFRLPNVRELFGDGDYEQGDAALRPEQSYNVNLNLLYERTFSPMHHLSLEVGLNNRNIRDYLIRTISPRGTAISTNHGKVTGFGLDLSARYIYRDALTLNASYALQDMRNRERYTSKGATSVTYGDRVPNLPYSFGNLDATYKFRGVLGARNTLSLSYGLQYVHRFFRSWRGEGAKIYIPKQLSHDLGAVLAIANGRYNIAVEANNITNELLYDNYSLQKPGRSFAIKFRYVFNKHFND</sequence>
<evidence type="ECO:0000256" key="8">
    <source>
        <dbReference type="ARBA" id="ARBA00023170"/>
    </source>
</evidence>
<evidence type="ECO:0000256" key="9">
    <source>
        <dbReference type="ARBA" id="ARBA00023237"/>
    </source>
</evidence>
<dbReference type="PANTHER" id="PTHR30069">
    <property type="entry name" value="TONB-DEPENDENT OUTER MEMBRANE RECEPTOR"/>
    <property type="match status" value="1"/>
</dbReference>
<keyword evidence="9 10" id="KW-0998">Cell outer membrane</keyword>
<evidence type="ECO:0000313" key="16">
    <source>
        <dbReference type="Proteomes" id="UP000018872"/>
    </source>
</evidence>
<evidence type="ECO:0000256" key="6">
    <source>
        <dbReference type="ARBA" id="ARBA00023077"/>
    </source>
</evidence>
<dbReference type="PATRIC" id="fig|1410950.3.peg.2042"/>
<evidence type="ECO:0000256" key="5">
    <source>
        <dbReference type="ARBA" id="ARBA00022729"/>
    </source>
</evidence>
<keyword evidence="4 10" id="KW-0812">Transmembrane</keyword>
<evidence type="ECO:0000256" key="10">
    <source>
        <dbReference type="PROSITE-ProRule" id="PRU01360"/>
    </source>
</evidence>
<keyword evidence="2 10" id="KW-0813">Transport</keyword>
<gene>
    <name evidence="15" type="ORF">T229_13220</name>
</gene>
<evidence type="ECO:0000256" key="7">
    <source>
        <dbReference type="ARBA" id="ARBA00023136"/>
    </source>
</evidence>
<dbReference type="InterPro" id="IPR037066">
    <property type="entry name" value="Plug_dom_sf"/>
</dbReference>
<evidence type="ECO:0000313" key="15">
    <source>
        <dbReference type="EMBL" id="ETK03640.1"/>
    </source>
</evidence>
<dbReference type="GO" id="GO:0015344">
    <property type="term" value="F:siderophore uptake transmembrane transporter activity"/>
    <property type="evidence" value="ECO:0007669"/>
    <property type="project" value="TreeGrafter"/>
</dbReference>
<evidence type="ECO:0000259" key="13">
    <source>
        <dbReference type="Pfam" id="PF00593"/>
    </source>
</evidence>
<evidence type="ECO:0000256" key="3">
    <source>
        <dbReference type="ARBA" id="ARBA00022452"/>
    </source>
</evidence>
<dbReference type="InterPro" id="IPR039426">
    <property type="entry name" value="TonB-dep_rcpt-like"/>
</dbReference>
<proteinExistence type="inferred from homology"/>
<dbReference type="SUPFAM" id="SSF56935">
    <property type="entry name" value="Porins"/>
    <property type="match status" value="1"/>
</dbReference>
<comment type="caution">
    <text evidence="15">The sequence shown here is derived from an EMBL/GenBank/DDBJ whole genome shotgun (WGS) entry which is preliminary data.</text>
</comment>
<dbReference type="GO" id="GO:0044718">
    <property type="term" value="P:siderophore transmembrane transport"/>
    <property type="evidence" value="ECO:0007669"/>
    <property type="project" value="TreeGrafter"/>
</dbReference>
<name>W2C947_9BACT</name>
<dbReference type="Gene3D" id="2.40.170.20">
    <property type="entry name" value="TonB-dependent receptor, beta-barrel domain"/>
    <property type="match status" value="1"/>
</dbReference>
<dbReference type="EMBL" id="AYYC01000732">
    <property type="protein sequence ID" value="ETK03640.1"/>
    <property type="molecule type" value="Genomic_DNA"/>
</dbReference>
<evidence type="ECO:0000256" key="12">
    <source>
        <dbReference type="SAM" id="SignalP"/>
    </source>
</evidence>
<dbReference type="Gene3D" id="2.170.130.10">
    <property type="entry name" value="TonB-dependent receptor, plug domain"/>
    <property type="match status" value="1"/>
</dbReference>
<dbReference type="GO" id="GO:0009279">
    <property type="term" value="C:cell outer membrane"/>
    <property type="evidence" value="ECO:0007669"/>
    <property type="project" value="UniProtKB-SubCell"/>
</dbReference>
<evidence type="ECO:0000256" key="4">
    <source>
        <dbReference type="ARBA" id="ARBA00022692"/>
    </source>
</evidence>
<evidence type="ECO:0000259" key="14">
    <source>
        <dbReference type="Pfam" id="PF07715"/>
    </source>
</evidence>
<dbReference type="PANTHER" id="PTHR30069:SF29">
    <property type="entry name" value="HEMOGLOBIN AND HEMOGLOBIN-HAPTOGLOBIN-BINDING PROTEIN 1-RELATED"/>
    <property type="match status" value="1"/>
</dbReference>
<dbReference type="Proteomes" id="UP000018872">
    <property type="component" value="Unassembled WGS sequence"/>
</dbReference>
<feature type="chain" id="PRO_5004812574" evidence="12">
    <location>
        <begin position="26"/>
        <end position="720"/>
    </location>
</feature>
<keyword evidence="6 11" id="KW-0798">TonB box</keyword>
<comment type="similarity">
    <text evidence="10 11">Belongs to the TonB-dependent receptor family.</text>
</comment>
<feature type="signal peptide" evidence="12">
    <location>
        <begin position="1"/>
        <end position="25"/>
    </location>
</feature>
<protein>
    <submittedName>
        <fullName evidence="15">Ligand-gated channel protein</fullName>
    </submittedName>
</protein>
<reference evidence="15 16" key="1">
    <citation type="submission" date="2013-11" db="EMBL/GenBank/DDBJ databases">
        <title>Single cell genomics of uncultured Tannerella BU063 (oral taxon 286).</title>
        <authorList>
            <person name="Beall C.J."/>
            <person name="Campbell A.G."/>
            <person name="Griffen A.L."/>
            <person name="Podar M."/>
            <person name="Leys E.J."/>
        </authorList>
    </citation>
    <scope>NUCLEOTIDE SEQUENCE [LARGE SCALE GENOMIC DNA]</scope>
    <source>
        <strain evidence="15">Cell 5</strain>
    </source>
</reference>
<keyword evidence="8" id="KW-0675">Receptor</keyword>
<dbReference type="Pfam" id="PF00593">
    <property type="entry name" value="TonB_dep_Rec_b-barrel"/>
    <property type="match status" value="1"/>
</dbReference>
<keyword evidence="3 10" id="KW-1134">Transmembrane beta strand</keyword>
<feature type="domain" description="TonB-dependent receptor plug" evidence="14">
    <location>
        <begin position="69"/>
        <end position="154"/>
    </location>
</feature>
<evidence type="ECO:0000256" key="2">
    <source>
        <dbReference type="ARBA" id="ARBA00022448"/>
    </source>
</evidence>
<dbReference type="InterPro" id="IPR036942">
    <property type="entry name" value="Beta-barrel_TonB_sf"/>
</dbReference>
<evidence type="ECO:0000256" key="11">
    <source>
        <dbReference type="RuleBase" id="RU003357"/>
    </source>
</evidence>
<organism evidence="15 16">
    <name type="scientific">Tannerella sp. oral taxon BU063 isolate Cell 5</name>
    <dbReference type="NCBI Taxonomy" id="1410950"/>
    <lineage>
        <taxon>Bacteria</taxon>
        <taxon>Pseudomonadati</taxon>
        <taxon>Bacteroidota</taxon>
        <taxon>Bacteroidia</taxon>
        <taxon>Bacteroidales</taxon>
        <taxon>Tannerellaceae</taxon>
        <taxon>Tannerella</taxon>
    </lineage>
</organism>
<keyword evidence="7 10" id="KW-0472">Membrane</keyword>
<evidence type="ECO:0000256" key="1">
    <source>
        <dbReference type="ARBA" id="ARBA00004571"/>
    </source>
</evidence>
<feature type="domain" description="TonB-dependent receptor-like beta-barrel" evidence="13">
    <location>
        <begin position="359"/>
        <end position="687"/>
    </location>
</feature>